<accession>A0A0G1L2U8</accession>
<dbReference type="NCBIfam" id="TIGR00449">
    <property type="entry name" value="tgt_general"/>
    <property type="match status" value="2"/>
</dbReference>
<evidence type="ECO:0000256" key="1">
    <source>
        <dbReference type="ARBA" id="ARBA00022694"/>
    </source>
</evidence>
<dbReference type="AlphaFoldDB" id="A0A0G1L2U8"/>
<proteinExistence type="predicted"/>
<dbReference type="PANTHER" id="PTHR46499:SF1">
    <property type="entry name" value="QUEUINE TRNA-RIBOSYLTRANSFERASE"/>
    <property type="match status" value="1"/>
</dbReference>
<gene>
    <name evidence="3" type="ORF">UW90_C0006G0003</name>
</gene>
<dbReference type="GO" id="GO:0002099">
    <property type="term" value="P:tRNA wobble guanine modification"/>
    <property type="evidence" value="ECO:0007669"/>
    <property type="project" value="TreeGrafter"/>
</dbReference>
<dbReference type="Pfam" id="PF01702">
    <property type="entry name" value="TGT"/>
    <property type="match status" value="1"/>
</dbReference>
<reference evidence="3 4" key="1">
    <citation type="journal article" date="2015" name="Nature">
        <title>rRNA introns, odd ribosomes, and small enigmatic genomes across a large radiation of phyla.</title>
        <authorList>
            <person name="Brown C.T."/>
            <person name="Hug L.A."/>
            <person name="Thomas B.C."/>
            <person name="Sharon I."/>
            <person name="Castelle C.J."/>
            <person name="Singh A."/>
            <person name="Wilkins M.J."/>
            <person name="Williams K.H."/>
            <person name="Banfield J.F."/>
        </authorList>
    </citation>
    <scope>NUCLEOTIDE SEQUENCE [LARGE SCALE GENOMIC DNA]</scope>
</reference>
<sequence length="397" mass="45330">MFTILQKDKNSRARLGLLKTPHGVIKTPSYVIVATHGSVKTLEPLDIKKTGTQVVIANTYHLWQNVTQNESTGRLRNTRRRVAEKEQKSQQTFYAVPNGDQSPHSFLSNKLEIMMPTMTDSGGFQVFSLGFGLENKVGKILSERAEKIKNLKRKNIKITNNGVYFSVGGKKRFLGPKLSMELQSRIGADIIFAFDECTSPLDGKKYNQEALVRTHRWAKESLKHYDPRQLLFGIIQGGKYKNLRQKSAKYIASLPFDGFGIGGSFGKDEMSKTLKWIIPHLPDKKPRHLLGIGKVEDIFTAVENGVDMFDCVIPTREARHGRIYAKNGFYDIRKSIYSKNKIHKLFKGTPQQKLEGQRLATIHNIKFFNSLLSQIRASIKRSKFFEFKKEFLKNFRV</sequence>
<dbReference type="GO" id="GO:0016740">
    <property type="term" value="F:transferase activity"/>
    <property type="evidence" value="ECO:0007669"/>
    <property type="project" value="UniProtKB-KW"/>
</dbReference>
<dbReference type="InterPro" id="IPR002616">
    <property type="entry name" value="tRNA_ribo_trans-like"/>
</dbReference>
<dbReference type="PATRIC" id="fig|1619026.3.peg.329"/>
<dbReference type="InterPro" id="IPR050076">
    <property type="entry name" value="ArchSynthase1/Queuine_TRR"/>
</dbReference>
<name>A0A0G1L2U8_9BACT</name>
<dbReference type="Gene3D" id="3.20.20.105">
    <property type="entry name" value="Queuine tRNA-ribosyltransferase-like"/>
    <property type="match status" value="1"/>
</dbReference>
<dbReference type="Proteomes" id="UP000034368">
    <property type="component" value="Unassembled WGS sequence"/>
</dbReference>
<keyword evidence="1" id="KW-0819">tRNA processing</keyword>
<evidence type="ECO:0000259" key="2">
    <source>
        <dbReference type="Pfam" id="PF01702"/>
    </source>
</evidence>
<evidence type="ECO:0000313" key="4">
    <source>
        <dbReference type="Proteomes" id="UP000034368"/>
    </source>
</evidence>
<comment type="caution">
    <text evidence="3">The sequence shown here is derived from an EMBL/GenBank/DDBJ whole genome shotgun (WGS) entry which is preliminary data.</text>
</comment>
<organism evidence="3 4">
    <name type="scientific">Candidatus Yanofskybacteria bacterium GW2011_GWB1_45_11</name>
    <dbReference type="NCBI Taxonomy" id="1619026"/>
    <lineage>
        <taxon>Bacteria</taxon>
        <taxon>Candidatus Yanofskyibacteriota</taxon>
    </lineage>
</organism>
<keyword evidence="3" id="KW-0808">Transferase</keyword>
<protein>
    <submittedName>
        <fullName evidence="3">Queuine tRNA-ribosyltransferase</fullName>
    </submittedName>
</protein>
<evidence type="ECO:0000313" key="3">
    <source>
        <dbReference type="EMBL" id="KKT90103.1"/>
    </source>
</evidence>
<dbReference type="PANTHER" id="PTHR46499">
    <property type="entry name" value="QUEUINE TRNA-RIBOSYLTRANSFERASE"/>
    <property type="match status" value="1"/>
</dbReference>
<dbReference type="GO" id="GO:0005737">
    <property type="term" value="C:cytoplasm"/>
    <property type="evidence" value="ECO:0007669"/>
    <property type="project" value="TreeGrafter"/>
</dbReference>
<feature type="domain" description="tRNA-guanine(15) transglycosylase-like" evidence="2">
    <location>
        <begin position="12"/>
        <end position="395"/>
    </location>
</feature>
<dbReference type="EMBL" id="LCKD01000006">
    <property type="protein sequence ID" value="KKT90103.1"/>
    <property type="molecule type" value="Genomic_DNA"/>
</dbReference>
<dbReference type="InterPro" id="IPR036511">
    <property type="entry name" value="TGT-like_sf"/>
</dbReference>
<dbReference type="SUPFAM" id="SSF51713">
    <property type="entry name" value="tRNA-guanine transglycosylase"/>
    <property type="match status" value="1"/>
</dbReference>